<name>A0ABV4AI54_9GAMM</name>
<dbReference type="Proteomes" id="UP001562065">
    <property type="component" value="Unassembled WGS sequence"/>
</dbReference>
<keyword evidence="2" id="KW-1185">Reference proteome</keyword>
<organism evidence="1 2">
    <name type="scientific">Isoalcanivorax beigongshangi</name>
    <dbReference type="NCBI Taxonomy" id="3238810"/>
    <lineage>
        <taxon>Bacteria</taxon>
        <taxon>Pseudomonadati</taxon>
        <taxon>Pseudomonadota</taxon>
        <taxon>Gammaproteobacteria</taxon>
        <taxon>Oceanospirillales</taxon>
        <taxon>Alcanivoracaceae</taxon>
        <taxon>Isoalcanivorax</taxon>
    </lineage>
</organism>
<dbReference type="Gene3D" id="1.25.40.920">
    <property type="entry name" value="TRAP transporter T-component"/>
    <property type="match status" value="1"/>
</dbReference>
<sequence length="278" mass="30354">MVQWKMAWALAAVLLFSACGVTRVGESLPYGVLNNDDVELVADGLPTYLLMVDGLIVNWPDSADLLRSGAALYSAYAGQFVDDPERAMRLTSKALGYAERGACAGEKQLCALRGLDVPELEQRLQKVKKGDLAGLYNLGVTWAGYIQAHRSDWNAVADLARVRLLLERVIALEPGYEQGQAHLYLAVLDSLLPAALGGQPESARQHFEAAIALSDGRNLMAKTLYAERYARMEFDRALHDRLLAEVLAAPAAAHGLTLQNTLAQRQARVLLDEADAYF</sequence>
<reference evidence="1 2" key="1">
    <citation type="submission" date="2024-07" db="EMBL/GenBank/DDBJ databases">
        <authorList>
            <person name="Ren Q."/>
        </authorList>
    </citation>
    <scope>NUCLEOTIDE SEQUENCE [LARGE SCALE GENOMIC DNA]</scope>
    <source>
        <strain evidence="1 2">REN37</strain>
    </source>
</reference>
<dbReference type="InterPro" id="IPR038537">
    <property type="entry name" value="TatT_sf"/>
</dbReference>
<evidence type="ECO:0000313" key="1">
    <source>
        <dbReference type="EMBL" id="MEY1662504.1"/>
    </source>
</evidence>
<dbReference type="PROSITE" id="PS51257">
    <property type="entry name" value="PROKAR_LIPOPROTEIN"/>
    <property type="match status" value="1"/>
</dbReference>
<dbReference type="InterPro" id="IPR031823">
    <property type="entry name" value="TatT"/>
</dbReference>
<dbReference type="EMBL" id="JBGCUO010000001">
    <property type="protein sequence ID" value="MEY1662504.1"/>
    <property type="molecule type" value="Genomic_DNA"/>
</dbReference>
<protein>
    <submittedName>
        <fullName evidence="1">TRAP transporter TatT component family protein</fullName>
    </submittedName>
</protein>
<dbReference type="RefSeq" id="WP_369455738.1">
    <property type="nucleotide sequence ID" value="NZ_JBGCUO010000001.1"/>
</dbReference>
<accession>A0ABV4AI54</accession>
<proteinExistence type="predicted"/>
<dbReference type="Pfam" id="PF16811">
    <property type="entry name" value="TAtT"/>
    <property type="match status" value="1"/>
</dbReference>
<comment type="caution">
    <text evidence="1">The sequence shown here is derived from an EMBL/GenBank/DDBJ whole genome shotgun (WGS) entry which is preliminary data.</text>
</comment>
<gene>
    <name evidence="1" type="ORF">AB5I84_10130</name>
</gene>
<evidence type="ECO:0000313" key="2">
    <source>
        <dbReference type="Proteomes" id="UP001562065"/>
    </source>
</evidence>